<dbReference type="InterPro" id="IPR025420">
    <property type="entry name" value="DUF4143"/>
</dbReference>
<dbReference type="SUPFAM" id="SSF52540">
    <property type="entry name" value="P-loop containing nucleoside triphosphate hydrolases"/>
    <property type="match status" value="1"/>
</dbReference>
<dbReference type="PANTHER" id="PTHR43566:SF2">
    <property type="entry name" value="DUF4143 DOMAIN-CONTAINING PROTEIN"/>
    <property type="match status" value="1"/>
</dbReference>
<sequence length="434" mass="48345">MRQTDHRTDVNCDNLEIVAEENLYPRRAETMALEALSDTRVVVVNGARQVGKSTLARSILNAKSGAKELYLDDPAVLDAAREDPVGFVRHDELLLIDEVQRAPELLLPIKREVDRDPRPGRYLLTGSARLLDLRDLPDALPGRAETIELWPLSQGEIDSAPDGFVDAVFRRGADVDLSTTLGKRDYVSRALRGGYPEAVRRDPGRRRARFFDSYVSDLITRDVRQLTDIQRPAEMRRLLSVVAARMGGLAVTQALGNDVGMSRVTLSRYLDLLELVFVIKRIPAWSSNLTTRAIGTPKLLVVDSGLGGRLIGMAPERAMEPTSAVRPLLKNFAVGEIARQLTWADEPVQLFHYRDRDKIEVDAVLEHASGDLVGVEIKAAETVRRDDFDGLRHLQSRLGRRFLAGFVLYSGQESLSFGDRLKALPLAALWRLSP</sequence>
<dbReference type="Pfam" id="PF13173">
    <property type="entry name" value="AAA_14"/>
    <property type="match status" value="1"/>
</dbReference>
<feature type="domain" description="DUF4143" evidence="2">
    <location>
        <begin position="221"/>
        <end position="379"/>
    </location>
</feature>
<evidence type="ECO:0000259" key="2">
    <source>
        <dbReference type="Pfam" id="PF13635"/>
    </source>
</evidence>
<comment type="caution">
    <text evidence="3">The sequence shown here is derived from an EMBL/GenBank/DDBJ whole genome shotgun (WGS) entry which is preliminary data.</text>
</comment>
<dbReference type="InterPro" id="IPR041682">
    <property type="entry name" value="AAA_14"/>
</dbReference>
<dbReference type="PANTHER" id="PTHR43566">
    <property type="entry name" value="CONSERVED PROTEIN"/>
    <property type="match status" value="1"/>
</dbReference>
<dbReference type="Proteomes" id="UP000660745">
    <property type="component" value="Unassembled WGS sequence"/>
</dbReference>
<protein>
    <recommendedName>
        <fullName evidence="5">ATP-binding protein</fullName>
    </recommendedName>
</protein>
<evidence type="ECO:0008006" key="5">
    <source>
        <dbReference type="Google" id="ProtNLM"/>
    </source>
</evidence>
<keyword evidence="4" id="KW-1185">Reference proteome</keyword>
<reference evidence="3" key="1">
    <citation type="journal article" date="2014" name="Int. J. Syst. Evol. Microbiol.">
        <title>Complete genome sequence of Corynebacterium casei LMG S-19264T (=DSM 44701T), isolated from a smear-ripened cheese.</title>
        <authorList>
            <consortium name="US DOE Joint Genome Institute (JGI-PGF)"/>
            <person name="Walter F."/>
            <person name="Albersmeier A."/>
            <person name="Kalinowski J."/>
            <person name="Ruckert C."/>
        </authorList>
    </citation>
    <scope>NUCLEOTIDE SEQUENCE</scope>
    <source>
        <strain evidence="3">CGMCC 4.7430</strain>
    </source>
</reference>
<name>A0A918E469_9ACTN</name>
<dbReference type="InterPro" id="IPR027417">
    <property type="entry name" value="P-loop_NTPase"/>
</dbReference>
<dbReference type="AlphaFoldDB" id="A0A918E469"/>
<dbReference type="Pfam" id="PF13635">
    <property type="entry name" value="DUF4143"/>
    <property type="match status" value="1"/>
</dbReference>
<feature type="domain" description="AAA" evidence="1">
    <location>
        <begin position="39"/>
        <end position="157"/>
    </location>
</feature>
<evidence type="ECO:0000259" key="1">
    <source>
        <dbReference type="Pfam" id="PF13173"/>
    </source>
</evidence>
<evidence type="ECO:0000313" key="3">
    <source>
        <dbReference type="EMBL" id="GGP02909.1"/>
    </source>
</evidence>
<reference evidence="3" key="2">
    <citation type="submission" date="2020-09" db="EMBL/GenBank/DDBJ databases">
        <authorList>
            <person name="Sun Q."/>
            <person name="Zhou Y."/>
        </authorList>
    </citation>
    <scope>NUCLEOTIDE SEQUENCE</scope>
    <source>
        <strain evidence="3">CGMCC 4.7430</strain>
    </source>
</reference>
<organism evidence="3 4">
    <name type="scientific">Nonomuraea glycinis</name>
    <dbReference type="NCBI Taxonomy" id="2047744"/>
    <lineage>
        <taxon>Bacteria</taxon>
        <taxon>Bacillati</taxon>
        <taxon>Actinomycetota</taxon>
        <taxon>Actinomycetes</taxon>
        <taxon>Streptosporangiales</taxon>
        <taxon>Streptosporangiaceae</taxon>
        <taxon>Nonomuraea</taxon>
    </lineage>
</organism>
<evidence type="ECO:0000313" key="4">
    <source>
        <dbReference type="Proteomes" id="UP000660745"/>
    </source>
</evidence>
<dbReference type="EMBL" id="BMNK01000002">
    <property type="protein sequence ID" value="GGP02909.1"/>
    <property type="molecule type" value="Genomic_DNA"/>
</dbReference>
<accession>A0A918E469</accession>
<proteinExistence type="predicted"/>
<gene>
    <name evidence="3" type="ORF">GCM10012278_12010</name>
</gene>